<name>A0A1M5TT47_9FIRM</name>
<dbReference type="RefSeq" id="WP_073127882.1">
    <property type="nucleotide sequence ID" value="NZ_FQWX01000075.1"/>
</dbReference>
<organism evidence="1 2">
    <name type="scientific">Asaccharospora irregularis DSM 2635</name>
    <dbReference type="NCBI Taxonomy" id="1121321"/>
    <lineage>
        <taxon>Bacteria</taxon>
        <taxon>Bacillati</taxon>
        <taxon>Bacillota</taxon>
        <taxon>Clostridia</taxon>
        <taxon>Peptostreptococcales</taxon>
        <taxon>Peptostreptococcaceae</taxon>
        <taxon>Asaccharospora</taxon>
    </lineage>
</organism>
<dbReference type="NCBIfam" id="NF047593">
    <property type="entry name" value="IS66_ISAeme5_TnpA"/>
    <property type="match status" value="1"/>
</dbReference>
<gene>
    <name evidence="1" type="ORF">SAMN04488530_1753</name>
</gene>
<protein>
    <recommendedName>
        <fullName evidence="3">Transposase</fullName>
    </recommendedName>
</protein>
<accession>A0A1M5TT47</accession>
<dbReference type="OrthoDB" id="1908483at2"/>
<keyword evidence="2" id="KW-1185">Reference proteome</keyword>
<reference evidence="2" key="1">
    <citation type="submission" date="2016-11" db="EMBL/GenBank/DDBJ databases">
        <authorList>
            <person name="Varghese N."/>
            <person name="Submissions S."/>
        </authorList>
    </citation>
    <scope>NUCLEOTIDE SEQUENCE [LARGE SCALE GENOMIC DNA]</scope>
    <source>
        <strain evidence="2">DSM 2635</strain>
    </source>
</reference>
<proteinExistence type="predicted"/>
<dbReference type="STRING" id="1121321.SAMN04488530_1753"/>
<dbReference type="Proteomes" id="UP000243255">
    <property type="component" value="Unassembled WGS sequence"/>
</dbReference>
<evidence type="ECO:0000313" key="1">
    <source>
        <dbReference type="EMBL" id="SHH53848.1"/>
    </source>
</evidence>
<sequence length="108" mass="12463">MYVKNSIEQWDQIIEEFKSYDATATEFCKEKKISKSQFYYHRKRLAHQQIEPTLCEVELAKVSTPINPKNAEPSSKYIKIEINNAIIHIPTSEATLLTTIIKELSATC</sequence>
<evidence type="ECO:0008006" key="3">
    <source>
        <dbReference type="Google" id="ProtNLM"/>
    </source>
</evidence>
<dbReference type="AlphaFoldDB" id="A0A1M5TT47"/>
<dbReference type="EMBL" id="FQWX01000075">
    <property type="protein sequence ID" value="SHH53848.1"/>
    <property type="molecule type" value="Genomic_DNA"/>
</dbReference>
<evidence type="ECO:0000313" key="2">
    <source>
        <dbReference type="Proteomes" id="UP000243255"/>
    </source>
</evidence>